<dbReference type="GO" id="GO:0019905">
    <property type="term" value="F:syntaxin binding"/>
    <property type="evidence" value="ECO:0007669"/>
    <property type="project" value="InterPro"/>
</dbReference>
<dbReference type="Pfam" id="PF09728">
    <property type="entry name" value="Taxilin"/>
    <property type="match status" value="1"/>
</dbReference>
<dbReference type="eggNOG" id="KOG1850">
    <property type="taxonomic scope" value="Eukaryota"/>
</dbReference>
<dbReference type="EMBL" id="DS469769">
    <property type="protein sequence ID" value="EDO33513.1"/>
    <property type="molecule type" value="Genomic_DNA"/>
</dbReference>
<reference evidence="3 4" key="1">
    <citation type="journal article" date="2007" name="Science">
        <title>Sea anemone genome reveals ancestral eumetazoan gene repertoire and genomic organization.</title>
        <authorList>
            <person name="Putnam N.H."/>
            <person name="Srivastava M."/>
            <person name="Hellsten U."/>
            <person name="Dirks B."/>
            <person name="Chapman J."/>
            <person name="Salamov A."/>
            <person name="Terry A."/>
            <person name="Shapiro H."/>
            <person name="Lindquist E."/>
            <person name="Kapitonov V.V."/>
            <person name="Jurka J."/>
            <person name="Genikhovich G."/>
            <person name="Grigoriev I.V."/>
            <person name="Lucas S.M."/>
            <person name="Steele R.E."/>
            <person name="Finnerty J.R."/>
            <person name="Technau U."/>
            <person name="Martindale M.Q."/>
            <person name="Rokhsar D.S."/>
        </authorList>
    </citation>
    <scope>NUCLEOTIDE SEQUENCE [LARGE SCALE GENOMIC DNA]</scope>
    <source>
        <strain evidence="4">CH2 X CH6</strain>
    </source>
</reference>
<dbReference type="OMA" id="VQYNMAR"/>
<feature type="non-terminal residue" evidence="3">
    <location>
        <position position="260"/>
    </location>
</feature>
<proteinExistence type="inferred from homology"/>
<comment type="similarity">
    <text evidence="1">Belongs to the taxilin family.</text>
</comment>
<dbReference type="PANTHER" id="PTHR16127">
    <property type="entry name" value="TAXILIN"/>
    <property type="match status" value="1"/>
</dbReference>
<evidence type="ECO:0000313" key="3">
    <source>
        <dbReference type="EMBL" id="EDO33513.1"/>
    </source>
</evidence>
<dbReference type="STRING" id="45351.A7SRZ4"/>
<evidence type="ECO:0000256" key="1">
    <source>
        <dbReference type="ARBA" id="ARBA00009550"/>
    </source>
</evidence>
<dbReference type="InterPro" id="IPR026183">
    <property type="entry name" value="Taxilin_fam"/>
</dbReference>
<feature type="coiled-coil region" evidence="2">
    <location>
        <begin position="190"/>
        <end position="252"/>
    </location>
</feature>
<accession>A7SRZ4</accession>
<keyword evidence="2" id="KW-0175">Coiled coil</keyword>
<dbReference type="PANTHER" id="PTHR16127:SF13">
    <property type="entry name" value="GH01188P"/>
    <property type="match status" value="1"/>
</dbReference>
<organism evidence="3 4">
    <name type="scientific">Nematostella vectensis</name>
    <name type="common">Starlet sea anemone</name>
    <dbReference type="NCBI Taxonomy" id="45351"/>
    <lineage>
        <taxon>Eukaryota</taxon>
        <taxon>Metazoa</taxon>
        <taxon>Cnidaria</taxon>
        <taxon>Anthozoa</taxon>
        <taxon>Hexacorallia</taxon>
        <taxon>Actiniaria</taxon>
        <taxon>Edwardsiidae</taxon>
        <taxon>Nematostella</taxon>
    </lineage>
</organism>
<gene>
    <name evidence="3" type="ORF">NEMVEDRAFT_v1g50857</name>
</gene>
<evidence type="ECO:0000313" key="4">
    <source>
        <dbReference type="Proteomes" id="UP000001593"/>
    </source>
</evidence>
<dbReference type="InParanoid" id="A7SRZ4"/>
<name>A7SRZ4_NEMVE</name>
<dbReference type="AlphaFoldDB" id="A7SRZ4"/>
<feature type="coiled-coil region" evidence="2">
    <location>
        <begin position="36"/>
        <end position="136"/>
    </location>
</feature>
<evidence type="ECO:0000256" key="2">
    <source>
        <dbReference type="SAM" id="Coils"/>
    </source>
</evidence>
<dbReference type="HOGENOM" id="CLU_025501_4_0_1"/>
<dbReference type="PhylomeDB" id="A7SRZ4"/>
<keyword evidence="4" id="KW-1185">Reference proteome</keyword>
<sequence>QLTKERDALQSDFNKTTLAKSKLESLCRELQRHSKLVKEECQLRAAEEETKRKELSDKFQTTINDISQQMQDNFKRNEQLKQENEELAGKLKGLVDQYESREEHVDKVFKHKQLELQLAEAKMAQQNLVFNEMKEKTLMEKQELLKDSLDYRKKYELMVLQEKELKTQATLYTEKFEEFQSTLTKSNEMFVTFKKEMDKMTKTIKKLEKENKTWKSRFEGTNRSLLEMLDERAKMEKERLALSARNDKLESLCRAMQKER</sequence>
<protein>
    <submittedName>
        <fullName evidence="3">Uncharacterized protein</fullName>
    </submittedName>
</protein>
<dbReference type="Proteomes" id="UP000001593">
    <property type="component" value="Unassembled WGS sequence"/>
</dbReference>
<feature type="non-terminal residue" evidence="3">
    <location>
        <position position="1"/>
    </location>
</feature>